<comment type="caution">
    <text evidence="3">The sequence shown here is derived from an EMBL/GenBank/DDBJ whole genome shotgun (WGS) entry which is preliminary data.</text>
</comment>
<accession>A0A7V8FPY9</accession>
<evidence type="ECO:0008006" key="5">
    <source>
        <dbReference type="Google" id="ProtNLM"/>
    </source>
</evidence>
<dbReference type="AlphaFoldDB" id="A0A7V8FPY9"/>
<reference evidence="4" key="1">
    <citation type="journal article" date="2020" name="MBio">
        <title>Horizontal gene transfer to a defensive symbiont with a reduced genome amongst a multipartite beetle microbiome.</title>
        <authorList>
            <person name="Waterworth S.C."/>
            <person name="Florez L.V."/>
            <person name="Rees E.R."/>
            <person name="Hertweck C."/>
            <person name="Kaltenpoth M."/>
            <person name="Kwan J.C."/>
        </authorList>
    </citation>
    <scope>NUCLEOTIDE SEQUENCE [LARGE SCALE GENOMIC DNA]</scope>
</reference>
<evidence type="ECO:0000313" key="4">
    <source>
        <dbReference type="Proteomes" id="UP000461670"/>
    </source>
</evidence>
<feature type="chain" id="PRO_5031479164" description="PsiF repeat-containing protein" evidence="2">
    <location>
        <begin position="41"/>
        <end position="107"/>
    </location>
</feature>
<name>A0A7V8FPY9_9BURK</name>
<feature type="compositionally biased region" description="Basic residues" evidence="1">
    <location>
        <begin position="62"/>
        <end position="73"/>
    </location>
</feature>
<organism evidence="3 4">
    <name type="scientific">Paracidovorax wautersii</name>
    <dbReference type="NCBI Taxonomy" id="1177982"/>
    <lineage>
        <taxon>Bacteria</taxon>
        <taxon>Pseudomonadati</taxon>
        <taxon>Pseudomonadota</taxon>
        <taxon>Betaproteobacteria</taxon>
        <taxon>Burkholderiales</taxon>
        <taxon>Comamonadaceae</taxon>
        <taxon>Paracidovorax</taxon>
    </lineage>
</organism>
<feature type="compositionally biased region" description="Basic and acidic residues" evidence="1">
    <location>
        <begin position="74"/>
        <end position="95"/>
    </location>
</feature>
<sequence length="107" mass="11159">MPYRLDHLAPTPATGRRPRLKSLARVFAAAMTLVAAGALAGVQTAQASSPPTTAGHAAASKAKSKTSRAAKVRLLKDRGESASERTQRLRRECKGRPNAGACQGHAS</sequence>
<protein>
    <recommendedName>
        <fullName evidence="5">PsiF repeat-containing protein</fullName>
    </recommendedName>
</protein>
<feature type="signal peptide" evidence="2">
    <location>
        <begin position="1"/>
        <end position="40"/>
    </location>
</feature>
<feature type="compositionally biased region" description="Low complexity" evidence="1">
    <location>
        <begin position="43"/>
        <end position="61"/>
    </location>
</feature>
<keyword evidence="2" id="KW-0732">Signal</keyword>
<dbReference type="Proteomes" id="UP000461670">
    <property type="component" value="Unassembled WGS sequence"/>
</dbReference>
<evidence type="ECO:0000313" key="3">
    <source>
        <dbReference type="EMBL" id="KAF1022053.1"/>
    </source>
</evidence>
<gene>
    <name evidence="3" type="ORF">GAK30_01394</name>
</gene>
<feature type="region of interest" description="Disordered" evidence="1">
    <location>
        <begin position="43"/>
        <end position="107"/>
    </location>
</feature>
<proteinExistence type="predicted"/>
<evidence type="ECO:0000256" key="1">
    <source>
        <dbReference type="SAM" id="MobiDB-lite"/>
    </source>
</evidence>
<dbReference type="EMBL" id="WNDQ01000015">
    <property type="protein sequence ID" value="KAF1022053.1"/>
    <property type="molecule type" value="Genomic_DNA"/>
</dbReference>
<evidence type="ECO:0000256" key="2">
    <source>
        <dbReference type="SAM" id="SignalP"/>
    </source>
</evidence>